<name>A0A7D7LRI9_9FLAO</name>
<reference evidence="3" key="3">
    <citation type="submission" date="2020-07" db="EMBL/GenBank/DDBJ databases">
        <authorList>
            <person name="Yang C."/>
        </authorList>
    </citation>
    <scope>NUCLEOTIDE SEQUENCE</scope>
    <source>
        <strain evidence="3">Cx-624</strain>
    </source>
</reference>
<keyword evidence="6" id="KW-1185">Reference proteome</keyword>
<evidence type="ECO:0000313" key="3">
    <source>
        <dbReference type="EMBL" id="MBA5247354.1"/>
    </source>
</evidence>
<keyword evidence="2" id="KW-0732">Signal</keyword>
<evidence type="ECO:0000256" key="1">
    <source>
        <dbReference type="SAM" id="MobiDB-lite"/>
    </source>
</evidence>
<evidence type="ECO:0000313" key="5">
    <source>
        <dbReference type="Proteomes" id="UP000515349"/>
    </source>
</evidence>
<dbReference type="Proteomes" id="UP000539710">
    <property type="component" value="Unassembled WGS sequence"/>
</dbReference>
<dbReference type="EMBL" id="CP059472">
    <property type="protein sequence ID" value="QMS99114.1"/>
    <property type="molecule type" value="Genomic_DNA"/>
</dbReference>
<evidence type="ECO:0000313" key="4">
    <source>
        <dbReference type="EMBL" id="QMS99114.1"/>
    </source>
</evidence>
<evidence type="ECO:0008006" key="7">
    <source>
        <dbReference type="Google" id="ProtNLM"/>
    </source>
</evidence>
<dbReference type="KEGG" id="cbau:H1R16_03660"/>
<feature type="region of interest" description="Disordered" evidence="1">
    <location>
        <begin position="335"/>
        <end position="355"/>
    </location>
</feature>
<dbReference type="RefSeq" id="WP_181887460.1">
    <property type="nucleotide sequence ID" value="NZ_CP059472.1"/>
</dbReference>
<proteinExistence type="predicted"/>
<reference evidence="6" key="2">
    <citation type="submission" date="2020-07" db="EMBL/GenBank/DDBJ databases">
        <title>Flavobacterium sp. xlx-214.</title>
        <authorList>
            <person name="Yang C."/>
        </authorList>
    </citation>
    <scope>NUCLEOTIDE SEQUENCE [LARGE SCALE GENOMIC DNA]</scope>
    <source>
        <strain evidence="6">CX-624</strain>
    </source>
</reference>
<feature type="signal peptide" evidence="2">
    <location>
        <begin position="1"/>
        <end position="18"/>
    </location>
</feature>
<dbReference type="Proteomes" id="UP000515349">
    <property type="component" value="Chromosome"/>
</dbReference>
<evidence type="ECO:0000256" key="2">
    <source>
        <dbReference type="SAM" id="SignalP"/>
    </source>
</evidence>
<gene>
    <name evidence="4" type="ORF">H1R16_03660</name>
    <name evidence="3" type="ORF">H2507_09250</name>
</gene>
<dbReference type="EMBL" id="JACEUX010000003">
    <property type="protein sequence ID" value="MBA5247354.1"/>
    <property type="molecule type" value="Genomic_DNA"/>
</dbReference>
<feature type="compositionally biased region" description="Basic and acidic residues" evidence="1">
    <location>
        <begin position="336"/>
        <end position="355"/>
    </location>
</feature>
<accession>A0A7D7LRI9</accession>
<protein>
    <recommendedName>
        <fullName evidence="7">Carboxypeptidase-like regulatory domain-containing protein</fullName>
    </recommendedName>
</protein>
<sequence>MKNYLLIILCLLPALHLAQSKIMVSETGTEVPVRRAAVLCNDQILGYTDAKGELTFRTKCRQIDIKASGYDRENAVVDKVIQVGLSKTDPNTKSIEEVIITDKSDPRALAILKLVNDSYADNMPSSLDSYRYKSYEKISVDIDEDSLQYYNQSLSSMMKMMDRFSMTKKQPEDTAVTVKEVFANSKLFLWERAQEFLYSKKYGEKINVLDNRVAGLNEPLYELMAVQSNRNRMPKEIREENRNLYRYFLTDSIDIEGRKNYVISFREVTYRQPVQRRKFNGYLYVDAATYGLKKIESNSKIKSDGTITSIWQLIYGKWFLQSENLKMKLTNMNMEPESKDKSKAKVSDRSAAQDKTPDNFRTYAFVTSAYFDHESPTDDKASDFRGYTFSVKNSDGSLLQQYRKEPLSSREQNTYEVIDSLGQKYNIDRRAGQLAGLARGKFRYRQVDFDLGKLIGYNLYEGIRLGIAAKLNEKFNPYISPDAYIAYGFKDRGIKYGAGIDFTTSLERTSVIRAEYYNDVMAAGRFSENFWDFRMKLNNSGIAINNDRFYLFEGAKLSYDYDVSNSVSMKLAVRRQSEESAFPYSYKGLGNEFENTSALLSLKFSPFSKNIMTPQGKFTTEKKYPELFLNYEQAFEALGGDFSFGKLDMLFNHNFKNRLGVTGIRIYGGIMLGDAPIWHHYTMNGLAGSSNFKFNLTSYLGFSTMKGGQYFNDKFIGQYFTHRIPWYFKSIGQNSSSFDVIHRSVIGNMKDPEFHQFEFKKLDHLYQEVGLEWNNFLSSYFNLGLFYRVGYYNTPKFSDNFAVQLKFKLLGF</sequence>
<reference evidence="4 5" key="1">
    <citation type="submission" date="2020-07" db="EMBL/GenBank/DDBJ databases">
        <title>Chryseobacterium sp.cx-624.</title>
        <authorList>
            <person name="Yang C."/>
        </authorList>
    </citation>
    <scope>NUCLEOTIDE SEQUENCE [LARGE SCALE GENOMIC DNA]</scope>
    <source>
        <strain evidence="4">Cx-624</strain>
        <strain evidence="5">cx-624</strain>
    </source>
</reference>
<evidence type="ECO:0000313" key="6">
    <source>
        <dbReference type="Proteomes" id="UP000539710"/>
    </source>
</evidence>
<feature type="chain" id="PRO_5044656227" description="Carboxypeptidase-like regulatory domain-containing protein" evidence="2">
    <location>
        <begin position="19"/>
        <end position="812"/>
    </location>
</feature>
<dbReference type="AlphaFoldDB" id="A0A7D7LRI9"/>
<organism evidence="4 5">
    <name type="scientific">Marnyiella aurantia</name>
    <dbReference type="NCBI Taxonomy" id="2758037"/>
    <lineage>
        <taxon>Bacteria</taxon>
        <taxon>Pseudomonadati</taxon>
        <taxon>Bacteroidota</taxon>
        <taxon>Flavobacteriia</taxon>
        <taxon>Flavobacteriales</taxon>
        <taxon>Weeksellaceae</taxon>
        <taxon>Marnyiella</taxon>
    </lineage>
</organism>